<sequence>MGHLPQRQFKPINAFIIVVMALGSLAYGYSASVISTTLAQPSFYTYFNLSSRPNENDIIGLMNSLYQAGGFFGTFTVAFSSDRWGRRAGIAIPGALVLVMGALLTGSVNLTMFIACRFWAGWASYALVSAIPVWMSEVVPAHNRGSLVAVHGASLLLGYCLAAWVGFCFWHLPASNNWQWRGPMILQCLPVAPLLPCLYWLPESPRWLAIQGRDAEASHILKKLHAPDEAEHELLQIKAQAEIEHRLDSSYWALFTKPSYRKRCILAFITTVSIQFCGPILINNYGPTIYKSLGFSVTKQLLYQCGWLTLAFGGGLLSLWVVDTMSRPVLLAGGITGSLVCLTIEAALVATYATSPESLAHPNESALQAAVAMFYIYIVIFESALDSGQFVYLGELFSTHLRAKGISFGVAGVNLINIVWPQVAPTAFSTIGWKFYLVFIIPGMAFATLIFLWFPNTRGMPLEEVAELFGDEANHASAQVVDKEGDSKGRGDRLLSVREPDTAGAQKLSSHHEEVISV</sequence>
<feature type="transmembrane region" description="Helical" evidence="6">
    <location>
        <begin position="264"/>
        <end position="281"/>
    </location>
</feature>
<proteinExistence type="inferred from homology"/>
<evidence type="ECO:0000256" key="6">
    <source>
        <dbReference type="SAM" id="Phobius"/>
    </source>
</evidence>
<evidence type="ECO:0000256" key="3">
    <source>
        <dbReference type="ARBA" id="ARBA00022692"/>
    </source>
</evidence>
<evidence type="ECO:0000313" key="9">
    <source>
        <dbReference type="Proteomes" id="UP000019471"/>
    </source>
</evidence>
<gene>
    <name evidence="8" type="ORF">A1O5_05655</name>
</gene>
<feature type="transmembrane region" description="Helical" evidence="6">
    <location>
        <begin position="301"/>
        <end position="322"/>
    </location>
</feature>
<feature type="transmembrane region" description="Helical" evidence="6">
    <location>
        <begin position="12"/>
        <end position="38"/>
    </location>
</feature>
<dbReference type="PROSITE" id="PS50850">
    <property type="entry name" value="MFS"/>
    <property type="match status" value="1"/>
</dbReference>
<comment type="subcellular location">
    <subcellularLocation>
        <location evidence="1">Membrane</location>
        <topology evidence="1">Multi-pass membrane protein</topology>
    </subcellularLocation>
</comment>
<comment type="similarity">
    <text evidence="2">Belongs to the major facilitator superfamily. Sugar transporter (TC 2.A.1.1) family.</text>
</comment>
<evidence type="ECO:0000256" key="4">
    <source>
        <dbReference type="ARBA" id="ARBA00022989"/>
    </source>
</evidence>
<feature type="transmembrane region" description="Helical" evidence="6">
    <location>
        <begin position="365"/>
        <end position="385"/>
    </location>
</feature>
<dbReference type="PROSITE" id="PS00216">
    <property type="entry name" value="SUGAR_TRANSPORT_1"/>
    <property type="match status" value="1"/>
</dbReference>
<dbReference type="InterPro" id="IPR036259">
    <property type="entry name" value="MFS_trans_sf"/>
</dbReference>
<dbReference type="GO" id="GO:0016020">
    <property type="term" value="C:membrane"/>
    <property type="evidence" value="ECO:0007669"/>
    <property type="project" value="UniProtKB-SubCell"/>
</dbReference>
<dbReference type="RefSeq" id="XP_007744444.1">
    <property type="nucleotide sequence ID" value="XM_007746254.1"/>
</dbReference>
<dbReference type="InterPro" id="IPR050360">
    <property type="entry name" value="MFS_Sugar_Transporters"/>
</dbReference>
<dbReference type="GO" id="GO:0005351">
    <property type="term" value="F:carbohydrate:proton symporter activity"/>
    <property type="evidence" value="ECO:0007669"/>
    <property type="project" value="TreeGrafter"/>
</dbReference>
<dbReference type="PANTHER" id="PTHR48022">
    <property type="entry name" value="PLASTIDIC GLUCOSE TRANSPORTER 4"/>
    <property type="match status" value="1"/>
</dbReference>
<protein>
    <recommendedName>
        <fullName evidence="7">Major facilitator superfamily (MFS) profile domain-containing protein</fullName>
    </recommendedName>
</protein>
<evidence type="ECO:0000259" key="7">
    <source>
        <dbReference type="PROSITE" id="PS50850"/>
    </source>
</evidence>
<comment type="caution">
    <text evidence="8">The sequence shown here is derived from an EMBL/GenBank/DDBJ whole genome shotgun (WGS) entry which is preliminary data.</text>
</comment>
<accession>W9X011</accession>
<feature type="transmembrane region" description="Helical" evidence="6">
    <location>
        <begin position="329"/>
        <end position="353"/>
    </location>
</feature>
<dbReference type="GeneID" id="19190371"/>
<dbReference type="SUPFAM" id="SSF103473">
    <property type="entry name" value="MFS general substrate transporter"/>
    <property type="match status" value="1"/>
</dbReference>
<dbReference type="Proteomes" id="UP000019471">
    <property type="component" value="Unassembled WGS sequence"/>
</dbReference>
<evidence type="ECO:0000256" key="2">
    <source>
        <dbReference type="ARBA" id="ARBA00010992"/>
    </source>
</evidence>
<reference evidence="8 9" key="1">
    <citation type="submission" date="2013-03" db="EMBL/GenBank/DDBJ databases">
        <title>The Genome Sequence of Cladophialophora psammophila CBS 110553.</title>
        <authorList>
            <consortium name="The Broad Institute Genomics Platform"/>
            <person name="Cuomo C."/>
            <person name="de Hoog S."/>
            <person name="Gorbushina A."/>
            <person name="Walker B."/>
            <person name="Young S.K."/>
            <person name="Zeng Q."/>
            <person name="Gargeya S."/>
            <person name="Fitzgerald M."/>
            <person name="Haas B."/>
            <person name="Abouelleil A."/>
            <person name="Allen A.W."/>
            <person name="Alvarado L."/>
            <person name="Arachchi H.M."/>
            <person name="Berlin A.M."/>
            <person name="Chapman S.B."/>
            <person name="Gainer-Dewar J."/>
            <person name="Goldberg J."/>
            <person name="Griggs A."/>
            <person name="Gujja S."/>
            <person name="Hansen M."/>
            <person name="Howarth C."/>
            <person name="Imamovic A."/>
            <person name="Ireland A."/>
            <person name="Larimer J."/>
            <person name="McCowan C."/>
            <person name="Murphy C."/>
            <person name="Pearson M."/>
            <person name="Poon T.W."/>
            <person name="Priest M."/>
            <person name="Roberts A."/>
            <person name="Saif S."/>
            <person name="Shea T."/>
            <person name="Sisk P."/>
            <person name="Sykes S."/>
            <person name="Wortman J."/>
            <person name="Nusbaum C."/>
            <person name="Birren B."/>
        </authorList>
    </citation>
    <scope>NUCLEOTIDE SEQUENCE [LARGE SCALE GENOMIC DNA]</scope>
    <source>
        <strain evidence="8 9">CBS 110553</strain>
    </source>
</reference>
<evidence type="ECO:0000313" key="8">
    <source>
        <dbReference type="EMBL" id="EXJ70665.1"/>
    </source>
</evidence>
<keyword evidence="9" id="KW-1185">Reference proteome</keyword>
<organism evidence="8 9">
    <name type="scientific">Cladophialophora psammophila CBS 110553</name>
    <dbReference type="NCBI Taxonomy" id="1182543"/>
    <lineage>
        <taxon>Eukaryota</taxon>
        <taxon>Fungi</taxon>
        <taxon>Dikarya</taxon>
        <taxon>Ascomycota</taxon>
        <taxon>Pezizomycotina</taxon>
        <taxon>Eurotiomycetes</taxon>
        <taxon>Chaetothyriomycetidae</taxon>
        <taxon>Chaetothyriales</taxon>
        <taxon>Herpotrichiellaceae</taxon>
        <taxon>Cladophialophora</taxon>
    </lineage>
</organism>
<dbReference type="PANTHER" id="PTHR48022:SF11">
    <property type="entry name" value="MONOSACCHARIDE TRANSPORTER (HXT8), PUTATIVE (AFU_ORTHOLOGUE AFUA_2G08120)-RELATED"/>
    <property type="match status" value="1"/>
</dbReference>
<dbReference type="InterPro" id="IPR005829">
    <property type="entry name" value="Sugar_transporter_CS"/>
</dbReference>
<evidence type="ECO:0000256" key="5">
    <source>
        <dbReference type="ARBA" id="ARBA00023136"/>
    </source>
</evidence>
<keyword evidence="5 6" id="KW-0472">Membrane</keyword>
<feature type="transmembrane region" description="Helical" evidence="6">
    <location>
        <begin position="406"/>
        <end position="423"/>
    </location>
</feature>
<dbReference type="Gene3D" id="1.20.1250.20">
    <property type="entry name" value="MFS general substrate transporter like domains"/>
    <property type="match status" value="1"/>
</dbReference>
<feature type="transmembrane region" description="Helical" evidence="6">
    <location>
        <begin position="90"/>
        <end position="112"/>
    </location>
</feature>
<name>W9X011_9EURO</name>
<dbReference type="OrthoDB" id="6612291at2759"/>
<dbReference type="AlphaFoldDB" id="W9X011"/>
<dbReference type="eggNOG" id="KOG0254">
    <property type="taxonomic scope" value="Eukaryota"/>
</dbReference>
<feature type="domain" description="Major facilitator superfamily (MFS) profile" evidence="7">
    <location>
        <begin position="16"/>
        <end position="458"/>
    </location>
</feature>
<feature type="transmembrane region" description="Helical" evidence="6">
    <location>
        <begin position="435"/>
        <end position="454"/>
    </location>
</feature>
<dbReference type="HOGENOM" id="CLU_001265_30_13_1"/>
<dbReference type="EMBL" id="AMGX01000008">
    <property type="protein sequence ID" value="EXJ70665.1"/>
    <property type="molecule type" value="Genomic_DNA"/>
</dbReference>
<feature type="transmembrane region" description="Helical" evidence="6">
    <location>
        <begin position="147"/>
        <end position="172"/>
    </location>
</feature>
<dbReference type="InterPro" id="IPR020846">
    <property type="entry name" value="MFS_dom"/>
</dbReference>
<feature type="transmembrane region" description="Helical" evidence="6">
    <location>
        <begin position="118"/>
        <end position="135"/>
    </location>
</feature>
<keyword evidence="4 6" id="KW-1133">Transmembrane helix</keyword>
<evidence type="ECO:0000256" key="1">
    <source>
        <dbReference type="ARBA" id="ARBA00004141"/>
    </source>
</evidence>
<dbReference type="Pfam" id="PF00083">
    <property type="entry name" value="Sugar_tr"/>
    <property type="match status" value="1"/>
</dbReference>
<dbReference type="InterPro" id="IPR005828">
    <property type="entry name" value="MFS_sugar_transport-like"/>
</dbReference>
<keyword evidence="3 6" id="KW-0812">Transmembrane</keyword>